<sequence length="40" mass="4958">MKKALYHSRFVVEWTDFDGWYYYTNERTLKLINPTKTNLN</sequence>
<accession>A0ABW3BSF4</accession>
<dbReference type="EMBL" id="JBHTIB010000008">
    <property type="protein sequence ID" value="MFD0835613.1"/>
    <property type="molecule type" value="Genomic_DNA"/>
</dbReference>
<keyword evidence="2" id="KW-1185">Reference proteome</keyword>
<evidence type="ECO:0000313" key="2">
    <source>
        <dbReference type="Proteomes" id="UP001597011"/>
    </source>
</evidence>
<dbReference type="RefSeq" id="WP_379940897.1">
    <property type="nucleotide sequence ID" value="NZ_JBHTIB010000008.1"/>
</dbReference>
<gene>
    <name evidence="1" type="ORF">ACFQ0I_07565</name>
</gene>
<comment type="caution">
    <text evidence="1">The sequence shown here is derived from an EMBL/GenBank/DDBJ whole genome shotgun (WGS) entry which is preliminary data.</text>
</comment>
<protein>
    <submittedName>
        <fullName evidence="1">Uncharacterized protein</fullName>
    </submittedName>
</protein>
<evidence type="ECO:0000313" key="1">
    <source>
        <dbReference type="EMBL" id="MFD0835613.1"/>
    </source>
</evidence>
<name>A0ABW3BSF4_9FLAO</name>
<proteinExistence type="predicted"/>
<dbReference type="Proteomes" id="UP001597011">
    <property type="component" value="Unassembled WGS sequence"/>
</dbReference>
<organism evidence="1 2">
    <name type="scientific">Mariniflexile aquimaris</name>
    <dbReference type="NCBI Taxonomy" id="881009"/>
    <lineage>
        <taxon>Bacteria</taxon>
        <taxon>Pseudomonadati</taxon>
        <taxon>Bacteroidota</taxon>
        <taxon>Flavobacteriia</taxon>
        <taxon>Flavobacteriales</taxon>
        <taxon>Flavobacteriaceae</taxon>
        <taxon>Mariniflexile</taxon>
    </lineage>
</organism>
<reference evidence="2" key="1">
    <citation type="journal article" date="2019" name="Int. J. Syst. Evol. Microbiol.">
        <title>The Global Catalogue of Microorganisms (GCM) 10K type strain sequencing project: providing services to taxonomists for standard genome sequencing and annotation.</title>
        <authorList>
            <consortium name="The Broad Institute Genomics Platform"/>
            <consortium name="The Broad Institute Genome Sequencing Center for Infectious Disease"/>
            <person name="Wu L."/>
            <person name="Ma J."/>
        </authorList>
    </citation>
    <scope>NUCLEOTIDE SEQUENCE [LARGE SCALE GENOMIC DNA]</scope>
    <source>
        <strain evidence="2">CCUG 60529</strain>
    </source>
</reference>